<keyword evidence="1" id="KW-0479">Metal-binding</keyword>
<sequence length="361" mass="39494">MSSAVMKILLALIFFLSISWNSEGQFEDWCIADEQTPDDELQKALDWACSNGAECSKTQANQPCHLPNTVKDHASYAFNSYYQKLKHKGASCYFNSAAILTAKNPTPVPKCLRLKTHFSDTGVPSTYPSSNPATTSPSAPVDSPKSNVPHLAKQKSWAYVGDEENQTENAQNQLVLYDPAVANSARGIGIEAVPDSIAHQPPSFSRFPFSNQTSRVLPSVGAFTVQCANCFKWRLIPSKAKYEEIREYITEQPFLCVTAREWRSDVSCDDPPDIIESEFLQGPKDVAIHRVEEGGESRSKAAEQSVHGGLDVGGIGGGICRWNPGVGEVGFEEETFGDGGLPCNFGNCMESPPILKEVIYM</sequence>
<evidence type="ECO:0000256" key="3">
    <source>
        <dbReference type="ARBA" id="ARBA00022771"/>
    </source>
</evidence>
<dbReference type="Proteomes" id="UP001604277">
    <property type="component" value="Unassembled WGS sequence"/>
</dbReference>
<evidence type="ECO:0000313" key="8">
    <source>
        <dbReference type="EMBL" id="KAL2473508.1"/>
    </source>
</evidence>
<proteinExistence type="predicted"/>
<dbReference type="InterPro" id="IPR011124">
    <property type="entry name" value="Znf_CW"/>
</dbReference>
<dbReference type="AlphaFoldDB" id="A0ABD1QBC5"/>
<dbReference type="Pfam" id="PF07983">
    <property type="entry name" value="X8"/>
    <property type="match status" value="1"/>
</dbReference>
<evidence type="ECO:0000313" key="9">
    <source>
        <dbReference type="Proteomes" id="UP001604277"/>
    </source>
</evidence>
<dbReference type="Gene3D" id="1.20.58.1040">
    <property type="match status" value="1"/>
</dbReference>
<feature type="signal peptide" evidence="6">
    <location>
        <begin position="1"/>
        <end position="24"/>
    </location>
</feature>
<evidence type="ECO:0000256" key="6">
    <source>
        <dbReference type="SAM" id="SignalP"/>
    </source>
</evidence>
<dbReference type="EMBL" id="JBFOLJ010000015">
    <property type="protein sequence ID" value="KAL2473508.1"/>
    <property type="molecule type" value="Genomic_DNA"/>
</dbReference>
<feature type="chain" id="PRO_5044785820" evidence="6">
    <location>
        <begin position="25"/>
        <end position="361"/>
    </location>
</feature>
<dbReference type="PANTHER" id="PTHR31044:SF55">
    <property type="entry name" value="CARBOHYDRATE-BINDING X8 DOMAIN SUPERFAMILY PROTEIN"/>
    <property type="match status" value="1"/>
</dbReference>
<protein>
    <submittedName>
        <fullName evidence="8">Glucan endo-1</fullName>
    </submittedName>
</protein>
<evidence type="ECO:0000256" key="4">
    <source>
        <dbReference type="ARBA" id="ARBA00022833"/>
    </source>
</evidence>
<keyword evidence="3" id="KW-0863">Zinc-finger</keyword>
<evidence type="ECO:0000259" key="7">
    <source>
        <dbReference type="PROSITE" id="PS51050"/>
    </source>
</evidence>
<dbReference type="GO" id="GO:0008270">
    <property type="term" value="F:zinc ion binding"/>
    <property type="evidence" value="ECO:0007669"/>
    <property type="project" value="UniProtKB-KW"/>
</dbReference>
<dbReference type="PANTHER" id="PTHR31044">
    <property type="entry name" value="BETA-1,3 GLUCANASE"/>
    <property type="match status" value="1"/>
</dbReference>
<evidence type="ECO:0000256" key="5">
    <source>
        <dbReference type="SAM" id="MobiDB-lite"/>
    </source>
</evidence>
<keyword evidence="4" id="KW-0862">Zinc</keyword>
<dbReference type="InterPro" id="IPR044788">
    <property type="entry name" value="X8_dom_prot"/>
</dbReference>
<dbReference type="Gene3D" id="3.30.40.100">
    <property type="match status" value="1"/>
</dbReference>
<accession>A0ABD1QBC5</accession>
<dbReference type="GO" id="GO:0009506">
    <property type="term" value="C:plasmodesma"/>
    <property type="evidence" value="ECO:0007669"/>
    <property type="project" value="UniProtKB-ARBA"/>
</dbReference>
<keyword evidence="2 6" id="KW-0732">Signal</keyword>
<feature type="domain" description="CW-type" evidence="7">
    <location>
        <begin position="217"/>
        <end position="276"/>
    </location>
</feature>
<feature type="compositionally biased region" description="Low complexity" evidence="5">
    <location>
        <begin position="124"/>
        <end position="140"/>
    </location>
</feature>
<gene>
    <name evidence="8" type="ORF">Fot_49244</name>
</gene>
<feature type="region of interest" description="Disordered" evidence="5">
    <location>
        <begin position="122"/>
        <end position="147"/>
    </location>
</feature>
<reference evidence="9" key="1">
    <citation type="submission" date="2024-07" db="EMBL/GenBank/DDBJ databases">
        <title>Two chromosome-level genome assemblies of Korean endemic species Abeliophyllum distichum and Forsythia ovata (Oleaceae).</title>
        <authorList>
            <person name="Jang H."/>
        </authorList>
    </citation>
    <scope>NUCLEOTIDE SEQUENCE [LARGE SCALE GENOMIC DNA]</scope>
</reference>
<evidence type="ECO:0000256" key="1">
    <source>
        <dbReference type="ARBA" id="ARBA00022723"/>
    </source>
</evidence>
<dbReference type="InterPro" id="IPR012946">
    <property type="entry name" value="X8"/>
</dbReference>
<dbReference type="Pfam" id="PF07496">
    <property type="entry name" value="zf-CW"/>
    <property type="match status" value="1"/>
</dbReference>
<evidence type="ECO:0000256" key="2">
    <source>
        <dbReference type="ARBA" id="ARBA00022729"/>
    </source>
</evidence>
<dbReference type="SMART" id="SM00768">
    <property type="entry name" value="X8"/>
    <property type="match status" value="1"/>
</dbReference>
<organism evidence="8 9">
    <name type="scientific">Forsythia ovata</name>
    <dbReference type="NCBI Taxonomy" id="205694"/>
    <lineage>
        <taxon>Eukaryota</taxon>
        <taxon>Viridiplantae</taxon>
        <taxon>Streptophyta</taxon>
        <taxon>Embryophyta</taxon>
        <taxon>Tracheophyta</taxon>
        <taxon>Spermatophyta</taxon>
        <taxon>Magnoliopsida</taxon>
        <taxon>eudicotyledons</taxon>
        <taxon>Gunneridae</taxon>
        <taxon>Pentapetalae</taxon>
        <taxon>asterids</taxon>
        <taxon>lamiids</taxon>
        <taxon>Lamiales</taxon>
        <taxon>Oleaceae</taxon>
        <taxon>Forsythieae</taxon>
        <taxon>Forsythia</taxon>
    </lineage>
</organism>
<name>A0ABD1QBC5_9LAMI</name>
<keyword evidence="9" id="KW-1185">Reference proteome</keyword>
<dbReference type="PROSITE" id="PS51050">
    <property type="entry name" value="ZF_CW"/>
    <property type="match status" value="1"/>
</dbReference>
<comment type="caution">
    <text evidence="8">The sequence shown here is derived from an EMBL/GenBank/DDBJ whole genome shotgun (WGS) entry which is preliminary data.</text>
</comment>